<organism evidence="1 2">
    <name type="scientific">Musa balbisiana</name>
    <name type="common">Banana</name>
    <dbReference type="NCBI Taxonomy" id="52838"/>
    <lineage>
        <taxon>Eukaryota</taxon>
        <taxon>Viridiplantae</taxon>
        <taxon>Streptophyta</taxon>
        <taxon>Embryophyta</taxon>
        <taxon>Tracheophyta</taxon>
        <taxon>Spermatophyta</taxon>
        <taxon>Magnoliopsida</taxon>
        <taxon>Liliopsida</taxon>
        <taxon>Zingiberales</taxon>
        <taxon>Musaceae</taxon>
        <taxon>Musa</taxon>
    </lineage>
</organism>
<evidence type="ECO:0000313" key="2">
    <source>
        <dbReference type="Proteomes" id="UP000317650"/>
    </source>
</evidence>
<dbReference type="Proteomes" id="UP000317650">
    <property type="component" value="Chromosome 10"/>
</dbReference>
<comment type="caution">
    <text evidence="1">The sequence shown here is derived from an EMBL/GenBank/DDBJ whole genome shotgun (WGS) entry which is preliminary data.</text>
</comment>
<keyword evidence="2" id="KW-1185">Reference proteome</keyword>
<proteinExistence type="predicted"/>
<dbReference type="EMBL" id="PYDT01000008">
    <property type="protein sequence ID" value="THU53423.1"/>
    <property type="molecule type" value="Genomic_DNA"/>
</dbReference>
<name>A0A4S8IX48_MUSBA</name>
<reference evidence="1 2" key="1">
    <citation type="journal article" date="2019" name="Nat. Plants">
        <title>Genome sequencing of Musa balbisiana reveals subgenome evolution and function divergence in polyploid bananas.</title>
        <authorList>
            <person name="Yao X."/>
        </authorList>
    </citation>
    <scope>NUCLEOTIDE SEQUENCE [LARGE SCALE GENOMIC DNA]</scope>
    <source>
        <strain evidence="2">cv. DH-PKW</strain>
        <tissue evidence="1">Leaves</tissue>
    </source>
</reference>
<protein>
    <submittedName>
        <fullName evidence="1">Uncharacterized protein</fullName>
    </submittedName>
</protein>
<dbReference type="AlphaFoldDB" id="A0A4S8IX48"/>
<gene>
    <name evidence="1" type="ORF">C4D60_Mb10t14250</name>
</gene>
<accession>A0A4S8IX48</accession>
<sequence length="249" mass="26978">MGFGWSIFVFRETKTVVDGGEGAVDDEVVAADEPGLVAPQVDGGVRYVLRPQHRPLDVGHPANELLDLFSLHAHELAGQSGGIAEGGDAVDSDAVLAELGRGAPREPRYGALRRDVRARRHPAHHRRRHAPIVDDATPAASRRRRHYPRRVLDPQEHPGEVDAQHPVEVSGVDVRDPGPVVVDDGGVIEHDVEAAVLGDGQVDGKTCMNEREGYLLASESGTGKALQLAMEILARSLCYLLRTRVDVYI</sequence>
<evidence type="ECO:0000313" key="1">
    <source>
        <dbReference type="EMBL" id="THU53423.1"/>
    </source>
</evidence>